<dbReference type="EMBL" id="JAUQTB010000022">
    <property type="protein sequence ID" value="MDO7908782.1"/>
    <property type="molecule type" value="Genomic_DNA"/>
</dbReference>
<evidence type="ECO:0000313" key="2">
    <source>
        <dbReference type="Proteomes" id="UP001240171"/>
    </source>
</evidence>
<dbReference type="RefSeq" id="WP_305026001.1">
    <property type="nucleotide sequence ID" value="NZ_JAUQTB010000022.1"/>
</dbReference>
<dbReference type="InterPro" id="IPR025355">
    <property type="entry name" value="DUF4259"/>
</dbReference>
<keyword evidence="2" id="KW-1185">Reference proteome</keyword>
<gene>
    <name evidence="1" type="ORF">Q5741_20570</name>
</gene>
<dbReference type="Proteomes" id="UP001240171">
    <property type="component" value="Unassembled WGS sequence"/>
</dbReference>
<accession>A0ABT9CHN0</accession>
<sequence length="138" mass="15472">MGSWGIGIFQNDEVLDWINELVEHSDLSLVESTINYAIRHDHLDLEEASQAMGAAEIVAALQGQPGDEMKIGTNEVEDLQKWLQKYTGPASFLAKMAGDAVRNIKRSFEFGEEWVNRPISRGVEKVEDLVNRLKLSSQ</sequence>
<comment type="caution">
    <text evidence="1">The sequence shown here is derived from an EMBL/GenBank/DDBJ whole genome shotgun (WGS) entry which is preliminary data.</text>
</comment>
<protein>
    <submittedName>
        <fullName evidence="1">DUF4259 domain-containing protein</fullName>
    </submittedName>
</protein>
<evidence type="ECO:0000313" key="1">
    <source>
        <dbReference type="EMBL" id="MDO7908782.1"/>
    </source>
</evidence>
<dbReference type="Pfam" id="PF14078">
    <property type="entry name" value="DUF4259"/>
    <property type="match status" value="1"/>
</dbReference>
<reference evidence="1 2" key="1">
    <citation type="submission" date="2023-07" db="EMBL/GenBank/DDBJ databases">
        <title>Paenibacillus sp. JX-17 nov. isolated from soil.</title>
        <authorList>
            <person name="Wan Y."/>
            <person name="Liu B."/>
        </authorList>
    </citation>
    <scope>NUCLEOTIDE SEQUENCE [LARGE SCALE GENOMIC DNA]</scope>
    <source>
        <strain evidence="1 2">JX-17</strain>
    </source>
</reference>
<organism evidence="1 2">
    <name type="scientific">Paenibacillus lacisoli</name>
    <dbReference type="NCBI Taxonomy" id="3064525"/>
    <lineage>
        <taxon>Bacteria</taxon>
        <taxon>Bacillati</taxon>
        <taxon>Bacillota</taxon>
        <taxon>Bacilli</taxon>
        <taxon>Bacillales</taxon>
        <taxon>Paenibacillaceae</taxon>
        <taxon>Paenibacillus</taxon>
    </lineage>
</organism>
<name>A0ABT9CHN0_9BACL</name>
<proteinExistence type="predicted"/>